<dbReference type="NCBIfam" id="NF002537">
    <property type="entry name" value="PRK02090.1"/>
    <property type="match status" value="1"/>
</dbReference>
<dbReference type="InterPro" id="IPR004511">
    <property type="entry name" value="PAPS/APS_Rdtase"/>
</dbReference>
<comment type="pathway">
    <text evidence="8 14">Sulfur metabolism; hydrogen sulfide biosynthesis; sulfite from sulfate.</text>
</comment>
<accession>A0A399D0Y7</accession>
<feature type="domain" description="Phosphoadenosine phosphosulphate reductase" evidence="15">
    <location>
        <begin position="34"/>
        <end position="208"/>
    </location>
</feature>
<dbReference type="HAMAP" id="MF_00063">
    <property type="entry name" value="CysH"/>
    <property type="match status" value="1"/>
</dbReference>
<dbReference type="PANTHER" id="PTHR46482">
    <property type="entry name" value="5'-ADENYLYLSULFATE REDUCTASE 3, CHLOROPLASTIC"/>
    <property type="match status" value="1"/>
</dbReference>
<evidence type="ECO:0000256" key="13">
    <source>
        <dbReference type="ARBA" id="ARBA00048441"/>
    </source>
</evidence>
<keyword evidence="6 14" id="KW-0411">Iron-sulfur</keyword>
<evidence type="ECO:0000256" key="7">
    <source>
        <dbReference type="ARBA" id="ARBA00024298"/>
    </source>
</evidence>
<feature type="binding site" evidence="14">
    <location>
        <position position="205"/>
    </location>
    <ligand>
        <name>[4Fe-4S] cluster</name>
        <dbReference type="ChEBI" id="CHEBI:49883"/>
    </ligand>
</feature>
<evidence type="ECO:0000313" key="16">
    <source>
        <dbReference type="EMBL" id="RIH64392.1"/>
    </source>
</evidence>
<reference evidence="16 17" key="1">
    <citation type="journal article" date="2015" name="Int. J. Syst. Evol. Microbiol.">
        <title>Mariniphaga sediminis sp. nov., isolated from coastal sediment.</title>
        <authorList>
            <person name="Wang F.Q."/>
            <person name="Shen Q.Y."/>
            <person name="Chen G.J."/>
            <person name="Du Z.J."/>
        </authorList>
    </citation>
    <scope>NUCLEOTIDE SEQUENCE [LARGE SCALE GENOMIC DNA]</scope>
    <source>
        <strain evidence="16 17">SY21</strain>
    </source>
</reference>
<dbReference type="GO" id="GO:0019344">
    <property type="term" value="P:cysteine biosynthetic process"/>
    <property type="evidence" value="ECO:0007669"/>
    <property type="project" value="InterPro"/>
</dbReference>
<feature type="binding site" evidence="14">
    <location>
        <position position="120"/>
    </location>
    <ligand>
        <name>[4Fe-4S] cluster</name>
        <dbReference type="ChEBI" id="CHEBI:49883"/>
    </ligand>
</feature>
<evidence type="ECO:0000256" key="5">
    <source>
        <dbReference type="ARBA" id="ARBA00023004"/>
    </source>
</evidence>
<dbReference type="EMBL" id="QWET01000011">
    <property type="protein sequence ID" value="RIH64392.1"/>
    <property type="molecule type" value="Genomic_DNA"/>
</dbReference>
<name>A0A399D0Y7_9BACT</name>
<evidence type="ECO:0000256" key="1">
    <source>
        <dbReference type="ARBA" id="ARBA00009732"/>
    </source>
</evidence>
<dbReference type="PANTHER" id="PTHR46482:SF9">
    <property type="entry name" value="5'-ADENYLYLSULFATE REDUCTASE 1, CHLOROPLASTIC"/>
    <property type="match status" value="1"/>
</dbReference>
<dbReference type="PIRSF" id="PIRSF000857">
    <property type="entry name" value="PAPS_reductase"/>
    <property type="match status" value="1"/>
</dbReference>
<comment type="function">
    <text evidence="7 14">Catalyzes the formation of sulfite from adenosine 5'-phosphosulfate (APS) using thioredoxin as an electron donor.</text>
</comment>
<dbReference type="Pfam" id="PF01507">
    <property type="entry name" value="PAPS_reduct"/>
    <property type="match status" value="1"/>
</dbReference>
<evidence type="ECO:0000256" key="11">
    <source>
        <dbReference type="ARBA" id="ARBA00030894"/>
    </source>
</evidence>
<dbReference type="GO" id="GO:0043866">
    <property type="term" value="F:adenylyl-sulfate reductase (thioredoxin) activity"/>
    <property type="evidence" value="ECO:0007669"/>
    <property type="project" value="UniProtKB-EC"/>
</dbReference>
<comment type="catalytic activity">
    <reaction evidence="13 14">
        <text>[thioredoxin]-disulfide + sulfite + AMP + 2 H(+) = adenosine 5'-phosphosulfate + [thioredoxin]-dithiol</text>
        <dbReference type="Rhea" id="RHEA:21976"/>
        <dbReference type="Rhea" id="RHEA-COMP:10698"/>
        <dbReference type="Rhea" id="RHEA-COMP:10700"/>
        <dbReference type="ChEBI" id="CHEBI:15378"/>
        <dbReference type="ChEBI" id="CHEBI:17359"/>
        <dbReference type="ChEBI" id="CHEBI:29950"/>
        <dbReference type="ChEBI" id="CHEBI:50058"/>
        <dbReference type="ChEBI" id="CHEBI:58243"/>
        <dbReference type="ChEBI" id="CHEBI:456215"/>
        <dbReference type="EC" id="1.8.4.10"/>
    </reaction>
</comment>
<protein>
    <recommendedName>
        <fullName evidence="10 14">Adenosine 5'-phosphosulfate reductase</fullName>
        <shortName evidence="14">APS reductase</shortName>
        <ecNumber evidence="9 14">1.8.4.10</ecNumber>
    </recommendedName>
    <alternativeName>
        <fullName evidence="12 14">5'-adenylylsulfate reductase</fullName>
    </alternativeName>
    <alternativeName>
        <fullName evidence="11 14">Thioredoxin-dependent 5'-adenylylsulfate reductase</fullName>
    </alternativeName>
</protein>
<feature type="binding site" evidence="14">
    <location>
        <position position="202"/>
    </location>
    <ligand>
        <name>[4Fe-4S] cluster</name>
        <dbReference type="ChEBI" id="CHEBI:49883"/>
    </ligand>
</feature>
<gene>
    <name evidence="14" type="primary">cysH</name>
    <name evidence="16" type="ORF">D1164_14985</name>
</gene>
<evidence type="ECO:0000256" key="9">
    <source>
        <dbReference type="ARBA" id="ARBA00024386"/>
    </source>
</evidence>
<evidence type="ECO:0000256" key="3">
    <source>
        <dbReference type="ARBA" id="ARBA00022723"/>
    </source>
</evidence>
<dbReference type="InterPro" id="IPR014729">
    <property type="entry name" value="Rossmann-like_a/b/a_fold"/>
</dbReference>
<dbReference type="Gene3D" id="3.40.50.620">
    <property type="entry name" value="HUPs"/>
    <property type="match status" value="1"/>
</dbReference>
<dbReference type="GO" id="GO:0004604">
    <property type="term" value="F:phosphoadenylyl-sulfate reductase (thioredoxin) activity"/>
    <property type="evidence" value="ECO:0007669"/>
    <property type="project" value="UniProtKB-UniRule"/>
</dbReference>
<dbReference type="NCBIfam" id="TIGR02055">
    <property type="entry name" value="APS_reductase"/>
    <property type="match status" value="1"/>
</dbReference>
<evidence type="ECO:0000256" key="8">
    <source>
        <dbReference type="ARBA" id="ARBA00024327"/>
    </source>
</evidence>
<keyword evidence="5 14" id="KW-0408">Iron</keyword>
<feature type="active site" description="Nucleophile; cysteine thiosulfonate intermediate" evidence="14">
    <location>
        <position position="230"/>
    </location>
</feature>
<sequence>MEGLKAAQNISDSLEGKSIVEKLKYLAERYEGKVIFTTSFGYEDQVITDLIFKNEIPVRVITLDTGRMFEETYKVYRTTLEKYGKPIHAYFPPTDKVEKLLREKGTFSFYESVENRKECCYIRKVIPLKRALEGNQVWITGIRAAQSANRSNLAEFEWDEGNHIVKYNPLLDWSLDEVKQYVKENHVPYNILHDKGFVSIGCEPCTRAIKPGEDFRAGRWWWEQNTGKECGLHESK</sequence>
<dbReference type="EC" id="1.8.4.10" evidence="9 14"/>
<organism evidence="16 17">
    <name type="scientific">Mariniphaga sediminis</name>
    <dbReference type="NCBI Taxonomy" id="1628158"/>
    <lineage>
        <taxon>Bacteria</taxon>
        <taxon>Pseudomonadati</taxon>
        <taxon>Bacteroidota</taxon>
        <taxon>Bacteroidia</taxon>
        <taxon>Marinilabiliales</taxon>
        <taxon>Prolixibacteraceae</taxon>
        <taxon>Mariniphaga</taxon>
    </lineage>
</organism>
<dbReference type="CDD" id="cd23945">
    <property type="entry name" value="PAPS_reductase"/>
    <property type="match status" value="1"/>
</dbReference>
<dbReference type="SUPFAM" id="SSF52402">
    <property type="entry name" value="Adenine nucleotide alpha hydrolases-like"/>
    <property type="match status" value="1"/>
</dbReference>
<dbReference type="InterPro" id="IPR002500">
    <property type="entry name" value="PAPS_reduct_dom"/>
</dbReference>
<dbReference type="RefSeq" id="WP_119350817.1">
    <property type="nucleotide sequence ID" value="NZ_QWET01000011.1"/>
</dbReference>
<evidence type="ECO:0000256" key="10">
    <source>
        <dbReference type="ARBA" id="ARBA00029514"/>
    </source>
</evidence>
<dbReference type="GO" id="GO:0046872">
    <property type="term" value="F:metal ion binding"/>
    <property type="evidence" value="ECO:0007669"/>
    <property type="project" value="UniProtKB-KW"/>
</dbReference>
<evidence type="ECO:0000256" key="2">
    <source>
        <dbReference type="ARBA" id="ARBA00022490"/>
    </source>
</evidence>
<dbReference type="GO" id="GO:0019379">
    <property type="term" value="P:sulfate assimilation, phosphoadenylyl sulfate reduction by phosphoadenylyl-sulfate reductase (thioredoxin)"/>
    <property type="evidence" value="ECO:0007669"/>
    <property type="project" value="UniProtKB-UniRule"/>
</dbReference>
<keyword evidence="4 14" id="KW-0560">Oxidoreductase</keyword>
<evidence type="ECO:0000256" key="6">
    <source>
        <dbReference type="ARBA" id="ARBA00023014"/>
    </source>
</evidence>
<evidence type="ECO:0000259" key="15">
    <source>
        <dbReference type="Pfam" id="PF01507"/>
    </source>
</evidence>
<comment type="similarity">
    <text evidence="1 14">Belongs to the PAPS reductase family. CysH subfamily.</text>
</comment>
<evidence type="ECO:0000313" key="17">
    <source>
        <dbReference type="Proteomes" id="UP000266441"/>
    </source>
</evidence>
<dbReference type="AlphaFoldDB" id="A0A399D0Y7"/>
<dbReference type="NCBIfam" id="TIGR00434">
    <property type="entry name" value="cysH"/>
    <property type="match status" value="1"/>
</dbReference>
<dbReference type="GO" id="GO:0070814">
    <property type="term" value="P:hydrogen sulfide biosynthetic process"/>
    <property type="evidence" value="ECO:0007669"/>
    <property type="project" value="UniProtKB-UniRule"/>
</dbReference>
<dbReference type="Proteomes" id="UP000266441">
    <property type="component" value="Unassembled WGS sequence"/>
</dbReference>
<proteinExistence type="inferred from homology"/>
<keyword evidence="2 14" id="KW-0963">Cytoplasm</keyword>
<feature type="binding site" evidence="14">
    <location>
        <position position="119"/>
    </location>
    <ligand>
        <name>[4Fe-4S] cluster</name>
        <dbReference type="ChEBI" id="CHEBI:49883"/>
    </ligand>
</feature>
<evidence type="ECO:0000256" key="14">
    <source>
        <dbReference type="HAMAP-Rule" id="MF_00063"/>
    </source>
</evidence>
<evidence type="ECO:0000256" key="12">
    <source>
        <dbReference type="ARBA" id="ARBA00032041"/>
    </source>
</evidence>
<dbReference type="InterPro" id="IPR011798">
    <property type="entry name" value="APS_reductase"/>
</dbReference>
<keyword evidence="3 14" id="KW-0479">Metal-binding</keyword>
<dbReference type="OrthoDB" id="9794018at2"/>
<evidence type="ECO:0000256" key="4">
    <source>
        <dbReference type="ARBA" id="ARBA00023002"/>
    </source>
</evidence>
<comment type="cofactor">
    <cofactor evidence="14">
        <name>[4Fe-4S] cluster</name>
        <dbReference type="ChEBI" id="CHEBI:49883"/>
    </cofactor>
    <text evidence="14">Binds 1 [4Fe-4S] cluster per subunit.</text>
</comment>
<keyword evidence="17" id="KW-1185">Reference proteome</keyword>
<dbReference type="GO" id="GO:0005737">
    <property type="term" value="C:cytoplasm"/>
    <property type="evidence" value="ECO:0007669"/>
    <property type="project" value="UniProtKB-SubCell"/>
</dbReference>
<comment type="caution">
    <text evidence="16">The sequence shown here is derived from an EMBL/GenBank/DDBJ whole genome shotgun (WGS) entry which is preliminary data.</text>
</comment>
<comment type="subcellular location">
    <subcellularLocation>
        <location evidence="14">Cytoplasm</location>
    </subcellularLocation>
</comment>
<dbReference type="GO" id="GO:0051539">
    <property type="term" value="F:4 iron, 4 sulfur cluster binding"/>
    <property type="evidence" value="ECO:0007669"/>
    <property type="project" value="UniProtKB-UniRule"/>
</dbReference>